<sequence>MFTNIEIQGEKGNQFIYVRLTIEGDTLVLKSLTGSDRGKLRMIPLNEIEKQVFDNYFGGQRWSFEYLGVTWKIFEYGTGLFSYIQKNLQLLTY</sequence>
<dbReference type="AlphaFoldDB" id="A0ABC9TNI0"/>
<evidence type="ECO:0000313" key="1">
    <source>
        <dbReference type="EMBL" id="EPI12536.1"/>
    </source>
</evidence>
<reference evidence="1 2" key="1">
    <citation type="submission" date="2013-06" db="EMBL/GenBank/DDBJ databases">
        <authorList>
            <person name="Weinstock G."/>
            <person name="Sodergren E."/>
            <person name="Lobos E.A."/>
            <person name="Fulton L."/>
            <person name="Fulton R."/>
            <person name="Courtney L."/>
            <person name="Fronick C."/>
            <person name="O'Laughlin M."/>
            <person name="Godfrey J."/>
            <person name="Wilson R.M."/>
            <person name="Miner T."/>
            <person name="Farmer C."/>
            <person name="Delehaunty K."/>
            <person name="Cordes M."/>
            <person name="Minx P."/>
            <person name="Tomlinson C."/>
            <person name="Chen J."/>
            <person name="Wollam A."/>
            <person name="Pepin K.H."/>
            <person name="Bhonagiri V."/>
            <person name="Zhang X."/>
            <person name="Warren W."/>
            <person name="Mitreva M."/>
            <person name="Mardis E.R."/>
            <person name="Wilson R.K."/>
        </authorList>
    </citation>
    <scope>NUCLEOTIDE SEQUENCE [LARGE SCALE GENOMIC DNA]</scope>
    <source>
        <strain evidence="1 2">RP2S-4</strain>
    </source>
</reference>
<organism evidence="1 2">
    <name type="scientific">Enterococcus faecalis RP2S-4</name>
    <dbReference type="NCBI Taxonomy" id="1244145"/>
    <lineage>
        <taxon>Bacteria</taxon>
        <taxon>Bacillati</taxon>
        <taxon>Bacillota</taxon>
        <taxon>Bacilli</taxon>
        <taxon>Lactobacillales</taxon>
        <taxon>Enterococcaceae</taxon>
        <taxon>Enterococcus</taxon>
    </lineage>
</organism>
<name>A0ABC9TNI0_ENTFL</name>
<proteinExistence type="predicted"/>
<dbReference type="RefSeq" id="WP_016626871.1">
    <property type="nucleotide sequence ID" value="NZ_KE351828.1"/>
</dbReference>
<evidence type="ECO:0000313" key="2">
    <source>
        <dbReference type="Proteomes" id="UP000015750"/>
    </source>
</evidence>
<accession>A0ABC9TNI0</accession>
<dbReference type="EMBL" id="ATIR01000003">
    <property type="protein sequence ID" value="EPI12536.1"/>
    <property type="molecule type" value="Genomic_DNA"/>
</dbReference>
<protein>
    <submittedName>
        <fullName evidence="1">Uncharacterized protein</fullName>
    </submittedName>
</protein>
<dbReference type="Proteomes" id="UP000015750">
    <property type="component" value="Unassembled WGS sequence"/>
</dbReference>
<gene>
    <name evidence="1" type="ORF">D358_00035</name>
</gene>
<comment type="caution">
    <text evidence="1">The sequence shown here is derived from an EMBL/GenBank/DDBJ whole genome shotgun (WGS) entry which is preliminary data.</text>
</comment>